<gene>
    <name evidence="1" type="primary">62</name>
    <name evidence="1" type="ORF">SEA_EMOTION_62</name>
</gene>
<proteinExistence type="predicted"/>
<evidence type="ECO:0000313" key="1">
    <source>
        <dbReference type="EMBL" id="WGH21411.1"/>
    </source>
</evidence>
<reference evidence="1" key="1">
    <citation type="submission" date="2023-03" db="EMBL/GenBank/DDBJ databases">
        <authorList>
            <person name="Barcik Weissman S.N."/>
            <person name="Chang S."/>
            <person name="Chen D.A."/>
            <person name="Chew B."/>
            <person name="De Jesus J.L."/>
            <person name="Han M.T."/>
            <person name="Hsu T.-Y."/>
            <person name="Rivera W."/>
            <person name="Vu T.L."/>
            <person name="Garza D.R."/>
            <person name="Stephenson J.C."/>
            <person name="Zorawik M."/>
            <person name="Reddi K."/>
            <person name="Freise A.C."/>
            <person name="Furlong K.P."/>
            <person name="Rudner A.D."/>
            <person name="Beyer A.R."/>
            <person name="Chong R.A."/>
            <person name="Edgington N.P."/>
            <person name="Garcia Costas A.M."/>
            <person name="Gibb B.P."/>
            <person name="Klyczek K.K."/>
            <person name="Swerdlow S.J."/>
            <person name="Russell D.A."/>
            <person name="Jacobs-Sera D."/>
            <person name="Hatfull G.F."/>
        </authorList>
    </citation>
    <scope>NUCLEOTIDE SEQUENCE</scope>
</reference>
<name>A0AA49ESB8_9CAUD</name>
<protein>
    <submittedName>
        <fullName evidence="1">Uncharacterized protein</fullName>
    </submittedName>
</protein>
<organism evidence="1 2">
    <name type="scientific">Arthrobacter phage Emotion</name>
    <dbReference type="NCBI Taxonomy" id="3038361"/>
    <lineage>
        <taxon>Viruses</taxon>
        <taxon>Duplodnaviria</taxon>
        <taxon>Heunggongvirae</taxon>
        <taxon>Uroviricota</taxon>
        <taxon>Caudoviricetes</taxon>
        <taxon>Casidaviridae</taxon>
        <taxon>Emotionvirus</taxon>
        <taxon>Emotionvirus emotion</taxon>
    </lineage>
</organism>
<dbReference type="Proteomes" id="UP001240749">
    <property type="component" value="Segment"/>
</dbReference>
<dbReference type="EMBL" id="OQ709216">
    <property type="protein sequence ID" value="WGH21411.1"/>
    <property type="molecule type" value="Genomic_DNA"/>
</dbReference>
<evidence type="ECO:0000313" key="2">
    <source>
        <dbReference type="Proteomes" id="UP001240749"/>
    </source>
</evidence>
<keyword evidence="2" id="KW-1185">Reference proteome</keyword>
<sequence>MARYFTAKPDAPAYRAVVEYRRNGQRAAYGPYTSKGAAKAAVTRETRYLAPESFIGYVEVLEGAWEVAQ</sequence>
<accession>A0AA49ESB8</accession>